<evidence type="ECO:0000256" key="1">
    <source>
        <dbReference type="ARBA" id="ARBA00004123"/>
    </source>
</evidence>
<dbReference type="InterPro" id="IPR052035">
    <property type="entry name" value="ZnF_BED_domain_contain"/>
</dbReference>
<dbReference type="AlphaFoldDB" id="A0A8H7VA90"/>
<accession>A0A8H7VA90</accession>
<keyword evidence="2" id="KW-0479">Metal-binding</keyword>
<evidence type="ECO:0000313" key="6">
    <source>
        <dbReference type="EMBL" id="KAG2209138.1"/>
    </source>
</evidence>
<proteinExistence type="predicted"/>
<name>A0A8H7VA90_9FUNG</name>
<evidence type="ECO:0000256" key="3">
    <source>
        <dbReference type="ARBA" id="ARBA00022771"/>
    </source>
</evidence>
<dbReference type="SUPFAM" id="SSF53098">
    <property type="entry name" value="Ribonuclease H-like"/>
    <property type="match status" value="1"/>
</dbReference>
<organism evidence="6 7">
    <name type="scientific">Mucor plumbeus</name>
    <dbReference type="NCBI Taxonomy" id="97098"/>
    <lineage>
        <taxon>Eukaryota</taxon>
        <taxon>Fungi</taxon>
        <taxon>Fungi incertae sedis</taxon>
        <taxon>Mucoromycota</taxon>
        <taxon>Mucoromycotina</taxon>
        <taxon>Mucoromycetes</taxon>
        <taxon>Mucorales</taxon>
        <taxon>Mucorineae</taxon>
        <taxon>Mucoraceae</taxon>
        <taxon>Mucor</taxon>
    </lineage>
</organism>
<comment type="subcellular location">
    <subcellularLocation>
        <location evidence="1">Nucleus</location>
    </subcellularLocation>
</comment>
<dbReference type="OrthoDB" id="3259198at2759"/>
<evidence type="ECO:0000256" key="4">
    <source>
        <dbReference type="ARBA" id="ARBA00022833"/>
    </source>
</evidence>
<dbReference type="InterPro" id="IPR012337">
    <property type="entry name" value="RNaseH-like_sf"/>
</dbReference>
<gene>
    <name evidence="6" type="ORF">INT46_004646</name>
</gene>
<comment type="caution">
    <text evidence="6">The sequence shown here is derived from an EMBL/GenBank/DDBJ whole genome shotgun (WGS) entry which is preliminary data.</text>
</comment>
<keyword evidence="7" id="KW-1185">Reference proteome</keyword>
<protein>
    <submittedName>
        <fullName evidence="6">Uncharacterized protein</fullName>
    </submittedName>
</protein>
<dbReference type="PANTHER" id="PTHR46481">
    <property type="entry name" value="ZINC FINGER BED DOMAIN-CONTAINING PROTEIN 4"/>
    <property type="match status" value="1"/>
</dbReference>
<keyword evidence="5" id="KW-0539">Nucleus</keyword>
<evidence type="ECO:0000256" key="5">
    <source>
        <dbReference type="ARBA" id="ARBA00023242"/>
    </source>
</evidence>
<keyword evidence="3" id="KW-0863">Zinc-finger</keyword>
<evidence type="ECO:0000256" key="2">
    <source>
        <dbReference type="ARBA" id="ARBA00022723"/>
    </source>
</evidence>
<keyword evidence="4" id="KW-0862">Zinc</keyword>
<evidence type="ECO:0000313" key="7">
    <source>
        <dbReference type="Proteomes" id="UP000650833"/>
    </source>
</evidence>
<dbReference type="GO" id="GO:0005634">
    <property type="term" value="C:nucleus"/>
    <property type="evidence" value="ECO:0007669"/>
    <property type="project" value="UniProtKB-SubCell"/>
</dbReference>
<dbReference type="Proteomes" id="UP000650833">
    <property type="component" value="Unassembled WGS sequence"/>
</dbReference>
<sequence length="414" mass="47411">MSEQPNKSHDSFSIPSLIRSVSSIASVEASSNTASFTERFRGNLSFSGLEEVRQHNMTSRVSIRSEVTGKEHDIPWCGSDRREKTNYDKKENASKNLLVQKDQVQAFEIILNTNIQILLNLGVNNIILKLLMFSKETLHNWENKTDREKEVYTDNFVQSCLTPENKPHLDKYQEEQEEIDTVDEEPNTRETFLTLFTDFIVANRLPMNFSENNITLEKLIQFSNRNGGKDSSKSYNSMLILPKRNKLKDLIIQKYIDEKEVIKSTLQEQEFLNFTTDLWKSDTNKYFMGITAHYIDKNGQPQQITIANKHMKNASHSGKDLGNLFLAVLDDYGIKSKLFCITTDNASNNGSMAEYIEKVAEKDPSFSFNKEENMISCFAHAINLLCHNLIEKGLKARAPNDSANMEAVNERCEM</sequence>
<dbReference type="EMBL" id="JAEPRC010000099">
    <property type="protein sequence ID" value="KAG2209138.1"/>
    <property type="molecule type" value="Genomic_DNA"/>
</dbReference>
<reference evidence="6" key="1">
    <citation type="submission" date="2020-12" db="EMBL/GenBank/DDBJ databases">
        <title>Metabolic potential, ecology and presence of endohyphal bacteria is reflected in genomic diversity of Mucoromycotina.</title>
        <authorList>
            <person name="Muszewska A."/>
            <person name="Okrasinska A."/>
            <person name="Steczkiewicz K."/>
            <person name="Drgas O."/>
            <person name="Orlowska M."/>
            <person name="Perlinska-Lenart U."/>
            <person name="Aleksandrzak-Piekarczyk T."/>
            <person name="Szatraj K."/>
            <person name="Zielenkiewicz U."/>
            <person name="Pilsyk S."/>
            <person name="Malc E."/>
            <person name="Mieczkowski P."/>
            <person name="Kruszewska J.S."/>
            <person name="Biernat P."/>
            <person name="Pawlowska J."/>
        </authorList>
    </citation>
    <scope>NUCLEOTIDE SEQUENCE</scope>
    <source>
        <strain evidence="6">CBS 226.32</strain>
    </source>
</reference>
<dbReference type="GO" id="GO:0008270">
    <property type="term" value="F:zinc ion binding"/>
    <property type="evidence" value="ECO:0007669"/>
    <property type="project" value="UniProtKB-KW"/>
</dbReference>
<dbReference type="PANTHER" id="PTHR46481:SF10">
    <property type="entry name" value="ZINC FINGER BED DOMAIN-CONTAINING PROTEIN 39"/>
    <property type="match status" value="1"/>
</dbReference>